<evidence type="ECO:0000256" key="1">
    <source>
        <dbReference type="SAM" id="MobiDB-lite"/>
    </source>
</evidence>
<gene>
    <name evidence="2" type="ORF">E2C01_019715</name>
</gene>
<comment type="caution">
    <text evidence="2">The sequence shown here is derived from an EMBL/GenBank/DDBJ whole genome shotgun (WGS) entry which is preliminary data.</text>
</comment>
<feature type="compositionally biased region" description="Basic and acidic residues" evidence="1">
    <location>
        <begin position="63"/>
        <end position="72"/>
    </location>
</feature>
<evidence type="ECO:0000313" key="2">
    <source>
        <dbReference type="EMBL" id="MPC26573.1"/>
    </source>
</evidence>
<dbReference type="AlphaFoldDB" id="A0A5B7E056"/>
<keyword evidence="3" id="KW-1185">Reference proteome</keyword>
<evidence type="ECO:0000313" key="3">
    <source>
        <dbReference type="Proteomes" id="UP000324222"/>
    </source>
</evidence>
<name>A0A5B7E056_PORTR</name>
<organism evidence="2 3">
    <name type="scientific">Portunus trituberculatus</name>
    <name type="common">Swimming crab</name>
    <name type="synonym">Neptunus trituberculatus</name>
    <dbReference type="NCBI Taxonomy" id="210409"/>
    <lineage>
        <taxon>Eukaryota</taxon>
        <taxon>Metazoa</taxon>
        <taxon>Ecdysozoa</taxon>
        <taxon>Arthropoda</taxon>
        <taxon>Crustacea</taxon>
        <taxon>Multicrustacea</taxon>
        <taxon>Malacostraca</taxon>
        <taxon>Eumalacostraca</taxon>
        <taxon>Eucarida</taxon>
        <taxon>Decapoda</taxon>
        <taxon>Pleocyemata</taxon>
        <taxon>Brachyura</taxon>
        <taxon>Eubrachyura</taxon>
        <taxon>Portunoidea</taxon>
        <taxon>Portunidae</taxon>
        <taxon>Portuninae</taxon>
        <taxon>Portunus</taxon>
    </lineage>
</organism>
<dbReference type="Proteomes" id="UP000324222">
    <property type="component" value="Unassembled WGS sequence"/>
</dbReference>
<feature type="compositionally biased region" description="Basic residues" evidence="1">
    <location>
        <begin position="1"/>
        <end position="11"/>
    </location>
</feature>
<accession>A0A5B7E056</accession>
<reference evidence="2 3" key="1">
    <citation type="submission" date="2019-05" db="EMBL/GenBank/DDBJ databases">
        <title>Another draft genome of Portunus trituberculatus and its Hox gene families provides insights of decapod evolution.</title>
        <authorList>
            <person name="Jeong J.-H."/>
            <person name="Song I."/>
            <person name="Kim S."/>
            <person name="Choi T."/>
            <person name="Kim D."/>
            <person name="Ryu S."/>
            <person name="Kim W."/>
        </authorList>
    </citation>
    <scope>NUCLEOTIDE SEQUENCE [LARGE SCALE GENOMIC DNA]</scope>
    <source>
        <tissue evidence="2">Muscle</tissue>
    </source>
</reference>
<protein>
    <submittedName>
        <fullName evidence="2">Uncharacterized protein</fullName>
    </submittedName>
</protein>
<proteinExistence type="predicted"/>
<sequence length="72" mass="7680">MSTRSTSHHTGKGGCEGRYSHFSSVCTSPRSPPGHPASLPHYGANSELIDRSSGRTETTSHSTHRESEATTP</sequence>
<dbReference type="EMBL" id="VSRR010001617">
    <property type="protein sequence ID" value="MPC26573.1"/>
    <property type="molecule type" value="Genomic_DNA"/>
</dbReference>
<feature type="region of interest" description="Disordered" evidence="1">
    <location>
        <begin position="1"/>
        <end position="72"/>
    </location>
</feature>